<evidence type="ECO:0000259" key="1">
    <source>
        <dbReference type="PROSITE" id="PS51278"/>
    </source>
</evidence>
<evidence type="ECO:0000313" key="2">
    <source>
        <dbReference type="EMBL" id="MBB4743931.1"/>
    </source>
</evidence>
<dbReference type="SUPFAM" id="SSF56235">
    <property type="entry name" value="N-terminal nucleophile aminohydrolases (Ntn hydrolases)"/>
    <property type="match status" value="1"/>
</dbReference>
<dbReference type="InterPro" id="IPR017932">
    <property type="entry name" value="GATase_2_dom"/>
</dbReference>
<keyword evidence="2" id="KW-0378">Hydrolase</keyword>
<feature type="domain" description="Glutamine amidotransferase type-2" evidence="1">
    <location>
        <begin position="2"/>
        <end position="235"/>
    </location>
</feature>
<comment type="caution">
    <text evidence="2">The sequence shown here is derived from an EMBL/GenBank/DDBJ whole genome shotgun (WGS) entry which is preliminary data.</text>
</comment>
<dbReference type="Proteomes" id="UP000546162">
    <property type="component" value="Unassembled WGS sequence"/>
</dbReference>
<dbReference type="InterPro" id="IPR029055">
    <property type="entry name" value="Ntn_hydrolases_N"/>
</dbReference>
<keyword evidence="3" id="KW-1185">Reference proteome</keyword>
<dbReference type="EMBL" id="JACHNB010000001">
    <property type="protein sequence ID" value="MBB4743931.1"/>
    <property type="molecule type" value="Genomic_DNA"/>
</dbReference>
<gene>
    <name evidence="2" type="ORF">BJY16_007390</name>
</gene>
<protein>
    <submittedName>
        <fullName evidence="2">Glutamine amidotransferase</fullName>
        <ecNumber evidence="2">3.5.1.118</ecNumber>
    </submittedName>
</protein>
<sequence>MCLLTFLPASVRPDLQALANGAVLNDDGHGFAIVTTTGLLVRRGMNADRLIDEFAAARTRHPDGDALFHSRLATAGRIDVANCHPYAVGGDQRTVLAHNGILPIRVRRRDPRSDTKLAAEELIPSLGSLRHRRTRRRLQQWMGPANKIVILSVDRRFRHTSYLLNEHAGEWANGIWYSNRDYLPSPDPLIGRWPVCRACGGPLADRDEQCAWCGACCDCGMPLGYCLCHYPTLRP</sequence>
<organism evidence="2 3">
    <name type="scientific">Actinoplanes octamycinicus</name>
    <dbReference type="NCBI Taxonomy" id="135948"/>
    <lineage>
        <taxon>Bacteria</taxon>
        <taxon>Bacillati</taxon>
        <taxon>Actinomycetota</taxon>
        <taxon>Actinomycetes</taxon>
        <taxon>Micromonosporales</taxon>
        <taxon>Micromonosporaceae</taxon>
        <taxon>Actinoplanes</taxon>
    </lineage>
</organism>
<dbReference type="Gene3D" id="3.60.20.10">
    <property type="entry name" value="Glutamine Phosphoribosylpyrophosphate, subunit 1, domain 1"/>
    <property type="match status" value="1"/>
</dbReference>
<evidence type="ECO:0000313" key="3">
    <source>
        <dbReference type="Proteomes" id="UP000546162"/>
    </source>
</evidence>
<proteinExistence type="predicted"/>
<keyword evidence="2" id="KW-0808">Transferase</keyword>
<dbReference type="EC" id="3.5.1.118" evidence="2"/>
<keyword evidence="2" id="KW-0315">Glutamine amidotransferase</keyword>
<reference evidence="2 3" key="1">
    <citation type="submission" date="2020-08" db="EMBL/GenBank/DDBJ databases">
        <title>Sequencing the genomes of 1000 actinobacteria strains.</title>
        <authorList>
            <person name="Klenk H.-P."/>
        </authorList>
    </citation>
    <scope>NUCLEOTIDE SEQUENCE [LARGE SCALE GENOMIC DNA]</scope>
    <source>
        <strain evidence="2 3">DSM 45809</strain>
    </source>
</reference>
<name>A0A7W7H4P1_9ACTN</name>
<dbReference type="AlphaFoldDB" id="A0A7W7H4P1"/>
<dbReference type="GO" id="GO:0016787">
    <property type="term" value="F:hydrolase activity"/>
    <property type="evidence" value="ECO:0007669"/>
    <property type="project" value="UniProtKB-KW"/>
</dbReference>
<dbReference type="PROSITE" id="PS51278">
    <property type="entry name" value="GATASE_TYPE_2"/>
    <property type="match status" value="1"/>
</dbReference>
<dbReference type="GO" id="GO:0016740">
    <property type="term" value="F:transferase activity"/>
    <property type="evidence" value="ECO:0007669"/>
    <property type="project" value="UniProtKB-KW"/>
</dbReference>
<accession>A0A7W7H4P1</accession>
<dbReference type="RefSeq" id="WP_185044163.1">
    <property type="nucleotide sequence ID" value="NZ_BAABFG010000005.1"/>
</dbReference>